<name>A0ABY1KYT3_9FLAO</name>
<comment type="caution">
    <text evidence="1">The sequence shown here is derived from an EMBL/GenBank/DDBJ whole genome shotgun (WGS) entry which is preliminary data.</text>
</comment>
<keyword evidence="2" id="KW-1185">Reference proteome</keyword>
<accession>A0ABY1KYT3</accession>
<sequence length="141" mass="15749">MKKSIGTTLLFLCLMACHYSNQLHSDRVLTEKIEAEFSSGKNISDLGKIDGFEWTELLILAPYTSIDTVESELDLNLESLGEHAIEHLDSIYLLVFLNHRKPVKIAEVSIRIGGFTNPGQIIGRNKAQFTKTQSGSNQLIE</sequence>
<evidence type="ECO:0008006" key="3">
    <source>
        <dbReference type="Google" id="ProtNLM"/>
    </source>
</evidence>
<proteinExistence type="predicted"/>
<reference evidence="1 2" key="1">
    <citation type="submission" date="2017-01" db="EMBL/GenBank/DDBJ databases">
        <authorList>
            <person name="Varghese N."/>
            <person name="Submissions S."/>
        </authorList>
    </citation>
    <scope>NUCLEOTIDE SEQUENCE [LARGE SCALE GENOMIC DNA]</scope>
    <source>
        <strain evidence="1 2">DSM 2061</strain>
    </source>
</reference>
<evidence type="ECO:0000313" key="2">
    <source>
        <dbReference type="Proteomes" id="UP000185728"/>
    </source>
</evidence>
<organism evidence="1 2">
    <name type="scientific">Zobellia uliginosa</name>
    <dbReference type="NCBI Taxonomy" id="143224"/>
    <lineage>
        <taxon>Bacteria</taxon>
        <taxon>Pseudomonadati</taxon>
        <taxon>Bacteroidota</taxon>
        <taxon>Flavobacteriia</taxon>
        <taxon>Flavobacteriales</taxon>
        <taxon>Flavobacteriaceae</taxon>
        <taxon>Zobellia</taxon>
    </lineage>
</organism>
<protein>
    <recommendedName>
        <fullName evidence="3">Lipoprotein</fullName>
    </recommendedName>
</protein>
<gene>
    <name evidence="1" type="ORF">SAMN05421766_104462</name>
</gene>
<dbReference type="Proteomes" id="UP000185728">
    <property type="component" value="Unassembled WGS sequence"/>
</dbReference>
<evidence type="ECO:0000313" key="1">
    <source>
        <dbReference type="EMBL" id="SIS86320.1"/>
    </source>
</evidence>
<dbReference type="EMBL" id="FTOB01000004">
    <property type="protein sequence ID" value="SIS86320.1"/>
    <property type="molecule type" value="Genomic_DNA"/>
</dbReference>